<dbReference type="Proteomes" id="UP000182998">
    <property type="component" value="Unassembled WGS sequence"/>
</dbReference>
<keyword evidence="1" id="KW-0812">Transmembrane</keyword>
<keyword evidence="1" id="KW-0472">Membrane</keyword>
<dbReference type="Proteomes" id="UP000032414">
    <property type="component" value="Chromosome I"/>
</dbReference>
<dbReference type="AlphaFoldDB" id="A0A098GAN4"/>
<reference evidence="2" key="1">
    <citation type="submission" date="2014-09" db="EMBL/GenBank/DDBJ databases">
        <authorList>
            <person name="GOMEZ-VALERO Laura"/>
        </authorList>
    </citation>
    <scope>NUCLEOTIDE SEQUENCE</scope>
    <source>
        <strain evidence="2">ATCC33218</strain>
    </source>
</reference>
<dbReference type="KEGG" id="tmc:LMI_0121"/>
<feature type="transmembrane region" description="Helical" evidence="1">
    <location>
        <begin position="284"/>
        <end position="305"/>
    </location>
</feature>
<reference evidence="3 5" key="3">
    <citation type="submission" date="2016-10" db="EMBL/GenBank/DDBJ databases">
        <authorList>
            <person name="Varghese N."/>
            <person name="Submissions S."/>
        </authorList>
    </citation>
    <scope>NUCLEOTIDE SEQUENCE [LARGE SCALE GENOMIC DNA]</scope>
    <source>
        <strain evidence="3 5">ATCC 33218</strain>
    </source>
</reference>
<proteinExistence type="predicted"/>
<feature type="transmembrane region" description="Helical" evidence="1">
    <location>
        <begin position="12"/>
        <end position="32"/>
    </location>
</feature>
<feature type="transmembrane region" description="Helical" evidence="1">
    <location>
        <begin position="115"/>
        <end position="136"/>
    </location>
</feature>
<dbReference type="OrthoDB" id="5632775at2"/>
<reference evidence="4" key="2">
    <citation type="submission" date="2014-09" db="EMBL/GenBank/DDBJ databases">
        <authorList>
            <person name="Gomez-Valero L."/>
        </authorList>
    </citation>
    <scope>NUCLEOTIDE SEQUENCE [LARGE SCALE GENOMIC DNA]</scope>
    <source>
        <strain evidence="4">ATCC33218</strain>
    </source>
</reference>
<feature type="transmembrane region" description="Helical" evidence="1">
    <location>
        <begin position="358"/>
        <end position="376"/>
    </location>
</feature>
<feature type="transmembrane region" description="Helical" evidence="1">
    <location>
        <begin position="325"/>
        <end position="346"/>
    </location>
</feature>
<evidence type="ECO:0000256" key="1">
    <source>
        <dbReference type="SAM" id="Phobius"/>
    </source>
</evidence>
<dbReference type="RefSeq" id="WP_045098065.1">
    <property type="nucleotide sequence ID" value="NZ_CP020614.1"/>
</dbReference>
<keyword evidence="1" id="KW-1133">Transmembrane helix</keyword>
<feature type="transmembrane region" description="Helical" evidence="1">
    <location>
        <begin position="184"/>
        <end position="204"/>
    </location>
</feature>
<feature type="transmembrane region" description="Helical" evidence="1">
    <location>
        <begin position="71"/>
        <end position="95"/>
    </location>
</feature>
<gene>
    <name evidence="2" type="ORF">LMI_0121</name>
    <name evidence="3" type="ORF">SAMN02982997_00356</name>
</gene>
<feature type="transmembrane region" description="Helical" evidence="1">
    <location>
        <begin position="253"/>
        <end position="272"/>
    </location>
</feature>
<evidence type="ECO:0000313" key="3">
    <source>
        <dbReference type="EMBL" id="SCX91359.1"/>
    </source>
</evidence>
<dbReference type="InterPro" id="IPR003744">
    <property type="entry name" value="YhhQ"/>
</dbReference>
<evidence type="ECO:0000313" key="5">
    <source>
        <dbReference type="Proteomes" id="UP000182998"/>
    </source>
</evidence>
<dbReference type="HOGENOM" id="CLU_650192_0_0_6"/>
<feature type="transmembrane region" description="Helical" evidence="1">
    <location>
        <begin position="148"/>
        <end position="172"/>
    </location>
</feature>
<organism evidence="2 4">
    <name type="scientific">Legionella micdadei</name>
    <name type="common">Tatlockia micdadei</name>
    <dbReference type="NCBI Taxonomy" id="451"/>
    <lineage>
        <taxon>Bacteria</taxon>
        <taxon>Pseudomonadati</taxon>
        <taxon>Pseudomonadota</taxon>
        <taxon>Gammaproteobacteria</taxon>
        <taxon>Legionellales</taxon>
        <taxon>Legionellaceae</taxon>
        <taxon>Legionella</taxon>
    </lineage>
</organism>
<evidence type="ECO:0000313" key="4">
    <source>
        <dbReference type="Proteomes" id="UP000032414"/>
    </source>
</evidence>
<dbReference type="EMBL" id="FMVN01000002">
    <property type="protein sequence ID" value="SCX91359.1"/>
    <property type="molecule type" value="Genomic_DNA"/>
</dbReference>
<dbReference type="STRING" id="451.B6N58_00560"/>
<dbReference type="PATRIC" id="fig|451.8.peg.1091"/>
<dbReference type="Pfam" id="PF02592">
    <property type="entry name" value="Vut_1"/>
    <property type="match status" value="1"/>
</dbReference>
<name>A0A098GAN4_LEGMI</name>
<feature type="transmembrane region" description="Helical" evidence="1">
    <location>
        <begin position="396"/>
        <end position="414"/>
    </location>
</feature>
<keyword evidence="5" id="KW-1185">Reference proteome</keyword>
<feature type="transmembrane region" description="Helical" evidence="1">
    <location>
        <begin position="224"/>
        <end position="247"/>
    </location>
</feature>
<dbReference type="EMBL" id="LN614830">
    <property type="protein sequence ID" value="CEG59488.1"/>
    <property type="molecule type" value="Genomic_DNA"/>
</dbReference>
<evidence type="ECO:0000313" key="2">
    <source>
        <dbReference type="EMBL" id="CEG59488.1"/>
    </source>
</evidence>
<feature type="transmembrane region" description="Helical" evidence="1">
    <location>
        <begin position="38"/>
        <end position="59"/>
    </location>
</feature>
<sequence length="439" mass="48698">MAAFSIGLSKRSYMSLTVSMMTCLILLINVSFKIIELHGLIFTASSVLCPLVAIIYLIVLRECSIVQQRHILNQCLLALYLFSIGIYLLVNLPAAENMHDNPTYQIVFEAIPKKFFASTIAFAISFYLPHLFCCARKTVILISPKGRLLLALLGGYAFFSFNFLLLFSHPLIQNFQQIYTDSLIVSGGILLLVGVVHSTSLFMLKPVKTALERNTLPAYLSMPLYHYLVSFSVTILLICLACEYRLVSLPEGFTLGASGLLFPLTIVVSNLIGELFGYRANLRLAVVLILVELTFDLLLMGAVALPAPEFFNLNPFYSYILPRRIPAGTLALFVTFVGNAMLLENLKYAGLNLSRSMRILIANVISSSLLCLVNYSLLYGGVYSYDQIFSLAVSSWAYKIIATLVSLPFVVWLCNRCCKQTQTALHSATIAKNSSLFDS</sequence>
<protein>
    <submittedName>
        <fullName evidence="3">Vitamin uptake transporter</fullName>
    </submittedName>
</protein>
<accession>A0A098GAN4</accession>